<sequence length="256" mass="28817">MRNNATNNRIKVTLKSEGYTFKNDFQATTFDIDAGDRAVMIDSDRRRRAKEKNLPLDQVSPRTLQEIFNDLWRAEESVAHDAKRGDRGKGKKKCTCGHDCKERQGCRAPESFPWSLDHMEKGPEVRDEDMPLSAENQLLANCDVVYTERMFDALQTARESLSGRHRHVVDLLFPEVEQEKPGTENSSFFVPKRISQADVARELGLTRARVCQLYKEAVGMLREALAEAGFNTLGPVGSGLEGETSQVAPTTERQGE</sequence>
<evidence type="ECO:0000313" key="2">
    <source>
        <dbReference type="EMBL" id="EPD33668.1"/>
    </source>
</evidence>
<dbReference type="OrthoDB" id="3265528at2"/>
<keyword evidence="3" id="KW-1185">Reference proteome</keyword>
<dbReference type="HOGENOM" id="CLU_1208937_0_0_11"/>
<dbReference type="Proteomes" id="UP000014417">
    <property type="component" value="Unassembled WGS sequence"/>
</dbReference>
<gene>
    <name evidence="2" type="ORF">HMPREF9306_00423</name>
</gene>
<proteinExistence type="predicted"/>
<evidence type="ECO:0000313" key="3">
    <source>
        <dbReference type="Proteomes" id="UP000014417"/>
    </source>
</evidence>
<dbReference type="EMBL" id="AGZR01000004">
    <property type="protein sequence ID" value="EPD33668.1"/>
    <property type="molecule type" value="Genomic_DNA"/>
</dbReference>
<protein>
    <recommendedName>
        <fullName evidence="4">RNA polymerase sigma-70 region 4 domain-containing protein</fullName>
    </recommendedName>
</protein>
<organism evidence="2 3">
    <name type="scientific">Propionimicrobium lymphophilum ACS-093-V-SCH5</name>
    <dbReference type="NCBI Taxonomy" id="883161"/>
    <lineage>
        <taxon>Bacteria</taxon>
        <taxon>Bacillati</taxon>
        <taxon>Actinomycetota</taxon>
        <taxon>Actinomycetes</taxon>
        <taxon>Propionibacteriales</taxon>
        <taxon>Propionibacteriaceae</taxon>
        <taxon>Propionimicrobium</taxon>
    </lineage>
</organism>
<dbReference type="PATRIC" id="fig|883161.3.peg.427"/>
<dbReference type="SUPFAM" id="SSF88659">
    <property type="entry name" value="Sigma3 and sigma4 domains of RNA polymerase sigma factors"/>
    <property type="match status" value="1"/>
</dbReference>
<dbReference type="RefSeq" id="WP_016455276.1">
    <property type="nucleotide sequence ID" value="NZ_KE150269.1"/>
</dbReference>
<dbReference type="Gene3D" id="1.20.140.160">
    <property type="match status" value="1"/>
</dbReference>
<evidence type="ECO:0008006" key="4">
    <source>
        <dbReference type="Google" id="ProtNLM"/>
    </source>
</evidence>
<dbReference type="STRING" id="883161.HMPREF9306_00423"/>
<dbReference type="InterPro" id="IPR013324">
    <property type="entry name" value="RNA_pol_sigma_r3/r4-like"/>
</dbReference>
<feature type="region of interest" description="Disordered" evidence="1">
    <location>
        <begin position="233"/>
        <end position="256"/>
    </location>
</feature>
<dbReference type="AlphaFoldDB" id="S2W1M3"/>
<evidence type="ECO:0000256" key="1">
    <source>
        <dbReference type="SAM" id="MobiDB-lite"/>
    </source>
</evidence>
<accession>S2W1M3</accession>
<feature type="compositionally biased region" description="Polar residues" evidence="1">
    <location>
        <begin position="243"/>
        <end position="256"/>
    </location>
</feature>
<name>S2W1M3_9ACTN</name>
<reference evidence="2 3" key="1">
    <citation type="submission" date="2013-04" db="EMBL/GenBank/DDBJ databases">
        <title>The Genome Sequence of Propionimicrobium lymphophilum ACS-093-V-SCH5.</title>
        <authorList>
            <consortium name="The Broad Institute Genomics Platform"/>
            <person name="Earl A."/>
            <person name="Ward D."/>
            <person name="Feldgarden M."/>
            <person name="Gevers D."/>
            <person name="Saerens B."/>
            <person name="Vaneechoutte M."/>
            <person name="Walker B."/>
            <person name="Young S."/>
            <person name="Zeng Q."/>
            <person name="Gargeya S."/>
            <person name="Fitzgerald M."/>
            <person name="Haas B."/>
            <person name="Abouelleil A."/>
            <person name="Allen A.W."/>
            <person name="Alvarado L."/>
            <person name="Arachchi H.M."/>
            <person name="Berlin A.M."/>
            <person name="Chapman S.B."/>
            <person name="Gainer-Dewar J."/>
            <person name="Goldberg J."/>
            <person name="Griggs A."/>
            <person name="Gujja S."/>
            <person name="Hansen M."/>
            <person name="Howarth C."/>
            <person name="Imamovic A."/>
            <person name="Ireland A."/>
            <person name="Larimer J."/>
            <person name="McCowan C."/>
            <person name="Murphy C."/>
            <person name="Pearson M."/>
            <person name="Poon T.W."/>
            <person name="Priest M."/>
            <person name="Roberts A."/>
            <person name="Saif S."/>
            <person name="Shea T."/>
            <person name="Sisk P."/>
            <person name="Sykes S."/>
            <person name="Wortman J."/>
            <person name="Nusbaum C."/>
            <person name="Birren B."/>
        </authorList>
    </citation>
    <scope>NUCLEOTIDE SEQUENCE [LARGE SCALE GENOMIC DNA]</scope>
    <source>
        <strain evidence="2 3">ACS-093-V-SCH5</strain>
    </source>
</reference>
<comment type="caution">
    <text evidence="2">The sequence shown here is derived from an EMBL/GenBank/DDBJ whole genome shotgun (WGS) entry which is preliminary data.</text>
</comment>